<feature type="non-terminal residue" evidence="1">
    <location>
        <position position="74"/>
    </location>
</feature>
<reference evidence="1" key="1">
    <citation type="journal article" date="2019" name="Sci. Rep.">
        <title>Draft genome of Tanacetum cinerariifolium, the natural source of mosquito coil.</title>
        <authorList>
            <person name="Yamashiro T."/>
            <person name="Shiraishi A."/>
            <person name="Satake H."/>
            <person name="Nakayama K."/>
        </authorList>
    </citation>
    <scope>NUCLEOTIDE SEQUENCE</scope>
</reference>
<sequence>LEHVVLDDADRVADDGIGALQVVRTSLQNQQNLLSLTAISRLEGLIGDGVEAEQDLAQRFSEAGNHIGGAEHAG</sequence>
<organism evidence="1">
    <name type="scientific">Tanacetum cinerariifolium</name>
    <name type="common">Dalmatian daisy</name>
    <name type="synonym">Chrysanthemum cinerariifolium</name>
    <dbReference type="NCBI Taxonomy" id="118510"/>
    <lineage>
        <taxon>Eukaryota</taxon>
        <taxon>Viridiplantae</taxon>
        <taxon>Streptophyta</taxon>
        <taxon>Embryophyta</taxon>
        <taxon>Tracheophyta</taxon>
        <taxon>Spermatophyta</taxon>
        <taxon>Magnoliopsida</taxon>
        <taxon>eudicotyledons</taxon>
        <taxon>Gunneridae</taxon>
        <taxon>Pentapetalae</taxon>
        <taxon>asterids</taxon>
        <taxon>campanulids</taxon>
        <taxon>Asterales</taxon>
        <taxon>Asteraceae</taxon>
        <taxon>Asteroideae</taxon>
        <taxon>Anthemideae</taxon>
        <taxon>Anthemidinae</taxon>
        <taxon>Tanacetum</taxon>
    </lineage>
</organism>
<dbReference type="EMBL" id="BKCJ011782136">
    <property type="protein sequence ID" value="GFD52426.1"/>
    <property type="molecule type" value="Genomic_DNA"/>
</dbReference>
<evidence type="ECO:0000313" key="1">
    <source>
        <dbReference type="EMBL" id="GFD52426.1"/>
    </source>
</evidence>
<dbReference type="AlphaFoldDB" id="A0A699X3F4"/>
<protein>
    <submittedName>
        <fullName evidence="1">Uncharacterized protein</fullName>
    </submittedName>
</protein>
<feature type="non-terminal residue" evidence="1">
    <location>
        <position position="1"/>
    </location>
</feature>
<proteinExistence type="predicted"/>
<name>A0A699X3F4_TANCI</name>
<gene>
    <name evidence="1" type="ORF">Tci_924395</name>
</gene>
<accession>A0A699X3F4</accession>
<comment type="caution">
    <text evidence="1">The sequence shown here is derived from an EMBL/GenBank/DDBJ whole genome shotgun (WGS) entry which is preliminary data.</text>
</comment>